<dbReference type="AlphaFoldDB" id="A0A540X9V3"/>
<evidence type="ECO:0000313" key="5">
    <source>
        <dbReference type="Proteomes" id="UP000315369"/>
    </source>
</evidence>
<dbReference type="GO" id="GO:0000155">
    <property type="term" value="F:phosphorelay sensor kinase activity"/>
    <property type="evidence" value="ECO:0007669"/>
    <property type="project" value="InterPro"/>
</dbReference>
<accession>A0A540X9V3</accession>
<reference evidence="4 5" key="1">
    <citation type="submission" date="2019-06" db="EMBL/GenBank/DDBJ databases">
        <authorList>
            <person name="Livingstone P."/>
            <person name="Whitworth D."/>
        </authorList>
    </citation>
    <scope>NUCLEOTIDE SEQUENCE [LARGE SCALE GENOMIC DNA]</scope>
    <source>
        <strain evidence="4 5">AM401</strain>
    </source>
</reference>
<dbReference type="SUPFAM" id="SSF55874">
    <property type="entry name" value="ATPase domain of HSP90 chaperone/DNA topoisomerase II/histidine kinase"/>
    <property type="match status" value="1"/>
</dbReference>
<dbReference type="RefSeq" id="WP_141640344.1">
    <property type="nucleotide sequence ID" value="NZ_VIFM01000001.1"/>
</dbReference>
<organism evidence="4 5">
    <name type="scientific">Myxococcus llanfairpwllgwyngyllgogerychwyrndrobwllllantysiliogogogochensis</name>
    <dbReference type="NCBI Taxonomy" id="2590453"/>
    <lineage>
        <taxon>Bacteria</taxon>
        <taxon>Pseudomonadati</taxon>
        <taxon>Myxococcota</taxon>
        <taxon>Myxococcia</taxon>
        <taxon>Myxococcales</taxon>
        <taxon>Cystobacterineae</taxon>
        <taxon>Myxococcaceae</taxon>
        <taxon>Myxococcus</taxon>
    </lineage>
</organism>
<evidence type="ECO:0000259" key="2">
    <source>
        <dbReference type="Pfam" id="PF02518"/>
    </source>
</evidence>
<feature type="transmembrane region" description="Helical" evidence="1">
    <location>
        <begin position="109"/>
        <end position="130"/>
    </location>
</feature>
<proteinExistence type="predicted"/>
<name>A0A540X9V3_9BACT</name>
<feature type="domain" description="Signal transduction histidine kinase internal region" evidence="3">
    <location>
        <begin position="195"/>
        <end position="275"/>
    </location>
</feature>
<evidence type="ECO:0000313" key="4">
    <source>
        <dbReference type="EMBL" id="TQF18030.1"/>
    </source>
</evidence>
<protein>
    <submittedName>
        <fullName evidence="4">Histidine kinase</fullName>
    </submittedName>
</protein>
<feature type="transmembrane region" description="Helical" evidence="1">
    <location>
        <begin position="40"/>
        <end position="60"/>
    </location>
</feature>
<evidence type="ECO:0000256" key="1">
    <source>
        <dbReference type="SAM" id="Phobius"/>
    </source>
</evidence>
<dbReference type="Proteomes" id="UP000315369">
    <property type="component" value="Unassembled WGS sequence"/>
</dbReference>
<dbReference type="EMBL" id="VIFM01000001">
    <property type="protein sequence ID" value="TQF18030.1"/>
    <property type="molecule type" value="Genomic_DNA"/>
</dbReference>
<dbReference type="Pfam" id="PF02518">
    <property type="entry name" value="HATPase_c"/>
    <property type="match status" value="1"/>
</dbReference>
<dbReference type="OrthoDB" id="2514702at2"/>
<feature type="transmembrane region" description="Helical" evidence="1">
    <location>
        <begin position="150"/>
        <end position="172"/>
    </location>
</feature>
<dbReference type="InterPro" id="IPR010559">
    <property type="entry name" value="Sig_transdc_His_kin_internal"/>
</dbReference>
<dbReference type="Pfam" id="PF06580">
    <property type="entry name" value="His_kinase"/>
    <property type="match status" value="1"/>
</dbReference>
<gene>
    <name evidence="4" type="ORF">FJV41_00345</name>
</gene>
<dbReference type="InterPro" id="IPR003594">
    <property type="entry name" value="HATPase_dom"/>
</dbReference>
<comment type="caution">
    <text evidence="4">The sequence shown here is derived from an EMBL/GenBank/DDBJ whole genome shotgun (WGS) entry which is preliminary data.</text>
</comment>
<keyword evidence="5" id="KW-1185">Reference proteome</keyword>
<dbReference type="Gene3D" id="3.30.565.10">
    <property type="entry name" value="Histidine kinase-like ATPase, C-terminal domain"/>
    <property type="match status" value="1"/>
</dbReference>
<keyword evidence="4" id="KW-0808">Transferase</keyword>
<evidence type="ECO:0000259" key="3">
    <source>
        <dbReference type="Pfam" id="PF06580"/>
    </source>
</evidence>
<sequence length="396" mass="43669">MESTSPVASPVLLSAAATRRPAPSASALPALRELVRSLPWLMLIFAVPGIITASHTWFYAQAKDPTYPFTRALVMQVPPWQYWAFVTPLILALGRRFRLERGVWHRSLAVHLTSLAAVMVPYATLIYFLSRAVGERLISDGTLGQLLPLLMAKYVVTSLLIYGGIVAIGSAVEYHRRYREGELAQSQLETRLVHAQLDALRAQLHPHFLFNTLNAISVLVRKQDTTGSIRMLTGVSELLRMALNSTGRQLVPFHEDVDFLERYLDIEQTRFQDRLQVVRAIDPATLSALVPSLILQPLVENAIKHGLATRSGAGRVELRASREGSRLVLEVLDDGPGLAPGWDQHDGCIGVANVRARLHQLYGEGHVFTLENRSGGGVRARLELPFQAASSEALAS</sequence>
<dbReference type="InterPro" id="IPR050640">
    <property type="entry name" value="Bact_2-comp_sensor_kinase"/>
</dbReference>
<dbReference type="PANTHER" id="PTHR34220:SF7">
    <property type="entry name" value="SENSOR HISTIDINE KINASE YPDA"/>
    <property type="match status" value="1"/>
</dbReference>
<dbReference type="GO" id="GO:0016020">
    <property type="term" value="C:membrane"/>
    <property type="evidence" value="ECO:0007669"/>
    <property type="project" value="InterPro"/>
</dbReference>
<keyword evidence="1" id="KW-1133">Transmembrane helix</keyword>
<feature type="transmembrane region" description="Helical" evidence="1">
    <location>
        <begin position="80"/>
        <end position="97"/>
    </location>
</feature>
<dbReference type="InterPro" id="IPR036890">
    <property type="entry name" value="HATPase_C_sf"/>
</dbReference>
<keyword evidence="4" id="KW-0418">Kinase</keyword>
<keyword evidence="1" id="KW-0812">Transmembrane</keyword>
<feature type="domain" description="Histidine kinase/HSP90-like ATPase" evidence="2">
    <location>
        <begin position="293"/>
        <end position="387"/>
    </location>
</feature>
<dbReference type="PANTHER" id="PTHR34220">
    <property type="entry name" value="SENSOR HISTIDINE KINASE YPDA"/>
    <property type="match status" value="1"/>
</dbReference>
<keyword evidence="1" id="KW-0472">Membrane</keyword>